<protein>
    <submittedName>
        <fullName evidence="2">Uncharacterized protein</fullName>
    </submittedName>
</protein>
<feature type="compositionally biased region" description="Low complexity" evidence="1">
    <location>
        <begin position="24"/>
        <end position="35"/>
    </location>
</feature>
<keyword evidence="3" id="KW-1185">Reference proteome</keyword>
<dbReference type="RefSeq" id="XP_064734285.1">
    <property type="nucleotide sequence ID" value="XM_064868788.1"/>
</dbReference>
<evidence type="ECO:0000313" key="2">
    <source>
        <dbReference type="EMBL" id="KAK5946195.1"/>
    </source>
</evidence>
<name>A0ABR0S030_9EURO</name>
<organism evidence="2 3">
    <name type="scientific">Knufia obscura</name>
    <dbReference type="NCBI Taxonomy" id="1635080"/>
    <lineage>
        <taxon>Eukaryota</taxon>
        <taxon>Fungi</taxon>
        <taxon>Dikarya</taxon>
        <taxon>Ascomycota</taxon>
        <taxon>Pezizomycotina</taxon>
        <taxon>Eurotiomycetes</taxon>
        <taxon>Chaetothyriomycetidae</taxon>
        <taxon>Chaetothyriales</taxon>
        <taxon>Trichomeriaceae</taxon>
        <taxon>Knufia</taxon>
    </lineage>
</organism>
<dbReference type="GeneID" id="89993785"/>
<feature type="region of interest" description="Disordered" evidence="1">
    <location>
        <begin position="1"/>
        <end position="35"/>
    </location>
</feature>
<evidence type="ECO:0000313" key="3">
    <source>
        <dbReference type="Proteomes" id="UP001334248"/>
    </source>
</evidence>
<dbReference type="Proteomes" id="UP001334248">
    <property type="component" value="Unassembled WGS sequence"/>
</dbReference>
<feature type="compositionally biased region" description="Basic and acidic residues" evidence="1">
    <location>
        <begin position="246"/>
        <end position="255"/>
    </location>
</feature>
<proteinExistence type="predicted"/>
<feature type="compositionally biased region" description="Pro residues" evidence="1">
    <location>
        <begin position="11"/>
        <end position="23"/>
    </location>
</feature>
<comment type="caution">
    <text evidence="2">The sequence shown here is derived from an EMBL/GenBank/DDBJ whole genome shotgun (WGS) entry which is preliminary data.</text>
</comment>
<feature type="compositionally biased region" description="Gly residues" evidence="1">
    <location>
        <begin position="319"/>
        <end position="342"/>
    </location>
</feature>
<gene>
    <name evidence="2" type="ORF">PMZ80_000336</name>
</gene>
<reference evidence="2 3" key="1">
    <citation type="journal article" date="2023" name="Res Sq">
        <title>Genomic and morphological characterization of Knufia obscura isolated from the Mars 2020 spacecraft assembly facility.</title>
        <authorList>
            <person name="Chander A.M."/>
            <person name="Teixeira M.M."/>
            <person name="Singh N.K."/>
            <person name="Williams M.P."/>
            <person name="Parker C.W."/>
            <person name="Leo P."/>
            <person name="Stajich J.E."/>
            <person name="Torok T."/>
            <person name="Tighe S."/>
            <person name="Mason C.E."/>
            <person name="Venkateswaran K."/>
        </authorList>
    </citation>
    <scope>NUCLEOTIDE SEQUENCE [LARGE SCALE GENOMIC DNA]</scope>
    <source>
        <strain evidence="2 3">CCFEE 5817</strain>
    </source>
</reference>
<feature type="compositionally biased region" description="Polar residues" evidence="1">
    <location>
        <begin position="231"/>
        <end position="245"/>
    </location>
</feature>
<accession>A0ABR0S030</accession>
<evidence type="ECO:0000256" key="1">
    <source>
        <dbReference type="SAM" id="MobiDB-lite"/>
    </source>
</evidence>
<dbReference type="EMBL" id="JAVHJV010000001">
    <property type="protein sequence ID" value="KAK5946195.1"/>
    <property type="molecule type" value="Genomic_DNA"/>
</dbReference>
<feature type="region of interest" description="Disordered" evidence="1">
    <location>
        <begin position="231"/>
        <end position="256"/>
    </location>
</feature>
<sequence length="342" mass="37049">MAKYKDTNEPPTLPEATSPPSPIHPSTTTNTPHPYTFTQIIDADHFTIQSLAKRIRALLPVSSSTPHPTHSTATTNAIPTLLINLKPLLTEVTHRLIRHDLSEDLVMRPAFTSILGSEGQRMAEHDRVDHENARRELLSILERVADLEGVLTSSTSALAAPNVHSSTEDVQKKVAELADMVTRTFTSLGNHMATESGQFLPYFESIIDETTSRRLAMEYTCTLVLTPDVTVNNRNTNPIGTPSESSESRGEDARKPLFPSGVTEYINSDLTRLRTCYEMVLEDAKLDGGAYMDGMGKREIERLQVGKWMGLNERRALRDGGGGGTGVAGGGGGGGGGGKGKL</sequence>
<feature type="region of interest" description="Disordered" evidence="1">
    <location>
        <begin position="317"/>
        <end position="342"/>
    </location>
</feature>